<evidence type="ECO:0000256" key="6">
    <source>
        <dbReference type="ARBA" id="ARBA00022723"/>
    </source>
</evidence>
<dbReference type="InterPro" id="IPR018316">
    <property type="entry name" value="Tubulin/FtsZ_2-layer-sand-dom"/>
</dbReference>
<comment type="similarity">
    <text evidence="3">Belongs to the tubulin family.</text>
</comment>
<evidence type="ECO:0000256" key="4">
    <source>
        <dbReference type="ARBA" id="ARBA00022490"/>
    </source>
</evidence>
<dbReference type="CDD" id="cd02186">
    <property type="entry name" value="alpha_tubulin"/>
    <property type="match status" value="1"/>
</dbReference>
<dbReference type="GO" id="GO:0005525">
    <property type="term" value="F:GTP binding"/>
    <property type="evidence" value="ECO:0007669"/>
    <property type="project" value="UniProtKB-KW"/>
</dbReference>
<dbReference type="FunFam" id="3.40.50.1440:FF:000007">
    <property type="entry name" value="Tubulin alpha chain"/>
    <property type="match status" value="1"/>
</dbReference>
<dbReference type="GO" id="GO:0005874">
    <property type="term" value="C:microtubule"/>
    <property type="evidence" value="ECO:0007669"/>
    <property type="project" value="UniProtKB-KW"/>
</dbReference>
<dbReference type="SMART" id="SM00865">
    <property type="entry name" value="Tubulin_C"/>
    <property type="match status" value="1"/>
</dbReference>
<dbReference type="InterPro" id="IPR003008">
    <property type="entry name" value="Tubulin_FtsZ_GTPase"/>
</dbReference>
<sequence length="559" mass="62475">MSEGKYECLEEIRQVEMDYSFDLLWSPFCNGNCSGESTGHPFDCVKNGISDALSLFIPVSDRCRAIDDAGYGLVGRISRNRISRLSSIRNLNPDKAKGFDKRETRVPLLRECISLHIGQSGVQIGNACWELYCLEHGLKPDGLLPKEYNTLNVHDESFQTFFSETKSGKFVPRSAYIDLEPSVVDEVRTGAYRQLFHPTTLITGKEDAANNYARGQYTLGKEIIELVLDRIRQLADLCEGLKAFLIFHSFGGGTGSGFTSLLMERICVDYGKISKLEFAVHPSPHISTAVVEPYNAILNTHTTLELSDCAFMVDNEALYRVLRDKLEVDRPSYTNVNRLLGQVVSSITAALRFEGPLNVDIMEFQTNLVPYPRIHYPLAVYAPTASTERACHEPMSVAEITNTCFEPSNQLVLCDPRRGKYMSCCLLYRGDVTPKDVNLAIANVKASRVIQFVDWCPTGFKVGINCQPPTVIPGGDLAKVPRAVCMLSNTTAVAECWARIDHKFDLMYTKRAFVHWFVGEGMEEGEFSEAREDLAALERDYEEVGFDSSHPVEVEPGEC</sequence>
<dbReference type="Gene3D" id="3.30.1330.20">
    <property type="entry name" value="Tubulin/FtsZ, C-terminal domain"/>
    <property type="match status" value="1"/>
</dbReference>
<keyword evidence="8" id="KW-0378">Hydrolase</keyword>
<comment type="cofactor">
    <cofactor evidence="1">
        <name>Mg(2+)</name>
        <dbReference type="ChEBI" id="CHEBI:18420"/>
    </cofactor>
</comment>
<evidence type="ECO:0000313" key="16">
    <source>
        <dbReference type="Proteomes" id="UP000008909"/>
    </source>
</evidence>
<keyword evidence="16" id="KW-1185">Reference proteome</keyword>
<reference evidence="15" key="1">
    <citation type="journal article" date="2011" name="Genome Biol.">
        <title>The draft genome of the carcinogenic human liver fluke Clonorchis sinensis.</title>
        <authorList>
            <person name="Wang X."/>
            <person name="Chen W."/>
            <person name="Huang Y."/>
            <person name="Sun J."/>
            <person name="Men J."/>
            <person name="Liu H."/>
            <person name="Luo F."/>
            <person name="Guo L."/>
            <person name="Lv X."/>
            <person name="Deng C."/>
            <person name="Zhou C."/>
            <person name="Fan Y."/>
            <person name="Li X."/>
            <person name="Huang L."/>
            <person name="Hu Y."/>
            <person name="Liang C."/>
            <person name="Hu X."/>
            <person name="Xu J."/>
            <person name="Yu X."/>
        </authorList>
    </citation>
    <scope>NUCLEOTIDE SEQUENCE [LARGE SCALE GENOMIC DNA]</scope>
    <source>
        <strain evidence="15">Henan</strain>
    </source>
</reference>
<dbReference type="AlphaFoldDB" id="H2KQU6"/>
<comment type="subcellular location">
    <subcellularLocation>
        <location evidence="2">Cytoplasm</location>
        <location evidence="2">Cytoskeleton</location>
    </subcellularLocation>
</comment>
<organism evidence="15 16">
    <name type="scientific">Clonorchis sinensis</name>
    <name type="common">Chinese liver fluke</name>
    <dbReference type="NCBI Taxonomy" id="79923"/>
    <lineage>
        <taxon>Eukaryota</taxon>
        <taxon>Metazoa</taxon>
        <taxon>Spiralia</taxon>
        <taxon>Lophotrochozoa</taxon>
        <taxon>Platyhelminthes</taxon>
        <taxon>Trematoda</taxon>
        <taxon>Digenea</taxon>
        <taxon>Opisthorchiida</taxon>
        <taxon>Opisthorchiata</taxon>
        <taxon>Opisthorchiidae</taxon>
        <taxon>Clonorchis</taxon>
    </lineage>
</organism>
<keyword evidence="11" id="KW-0206">Cytoskeleton</keyword>
<evidence type="ECO:0000256" key="11">
    <source>
        <dbReference type="ARBA" id="ARBA00023212"/>
    </source>
</evidence>
<evidence type="ECO:0000313" key="15">
    <source>
        <dbReference type="EMBL" id="GAA36475.2"/>
    </source>
</evidence>
<keyword evidence="10" id="KW-0342">GTP-binding</keyword>
<dbReference type="Proteomes" id="UP000008909">
    <property type="component" value="Unassembled WGS sequence"/>
</dbReference>
<comment type="catalytic activity">
    <reaction evidence="12">
        <text>GTP + H2O = GDP + phosphate + H(+)</text>
        <dbReference type="Rhea" id="RHEA:19669"/>
        <dbReference type="ChEBI" id="CHEBI:15377"/>
        <dbReference type="ChEBI" id="CHEBI:15378"/>
        <dbReference type="ChEBI" id="CHEBI:37565"/>
        <dbReference type="ChEBI" id="CHEBI:43474"/>
        <dbReference type="ChEBI" id="CHEBI:58189"/>
    </reaction>
    <physiologicalReaction direction="left-to-right" evidence="12">
        <dbReference type="Rhea" id="RHEA:19670"/>
    </physiologicalReaction>
</comment>
<dbReference type="GO" id="GO:0007017">
    <property type="term" value="P:microtubule-based process"/>
    <property type="evidence" value="ECO:0007669"/>
    <property type="project" value="InterPro"/>
</dbReference>
<evidence type="ECO:0000256" key="7">
    <source>
        <dbReference type="ARBA" id="ARBA00022741"/>
    </source>
</evidence>
<proteinExistence type="inferred from homology"/>
<dbReference type="Gene3D" id="3.40.50.1440">
    <property type="entry name" value="Tubulin/FtsZ, GTPase domain"/>
    <property type="match status" value="1"/>
</dbReference>
<feature type="domain" description="Tubulin/FtsZ 2-layer sandwich" evidence="14">
    <location>
        <begin position="357"/>
        <end position="502"/>
    </location>
</feature>
<evidence type="ECO:0000256" key="2">
    <source>
        <dbReference type="ARBA" id="ARBA00004245"/>
    </source>
</evidence>
<evidence type="ECO:0000256" key="10">
    <source>
        <dbReference type="ARBA" id="ARBA00023134"/>
    </source>
</evidence>
<evidence type="ECO:0000256" key="3">
    <source>
        <dbReference type="ARBA" id="ARBA00009636"/>
    </source>
</evidence>
<evidence type="ECO:0000256" key="12">
    <source>
        <dbReference type="ARBA" id="ARBA00049117"/>
    </source>
</evidence>
<keyword evidence="4" id="KW-0963">Cytoplasm</keyword>
<dbReference type="PROSITE" id="PS00227">
    <property type="entry name" value="TUBULIN"/>
    <property type="match status" value="1"/>
</dbReference>
<gene>
    <name evidence="15" type="ORF">CLF_104718</name>
</gene>
<keyword evidence="5" id="KW-0493">Microtubule</keyword>
<dbReference type="PANTHER" id="PTHR11588">
    <property type="entry name" value="TUBULIN"/>
    <property type="match status" value="1"/>
</dbReference>
<dbReference type="SUPFAM" id="SSF52490">
    <property type="entry name" value="Tubulin nucleotide-binding domain-like"/>
    <property type="match status" value="1"/>
</dbReference>
<dbReference type="InterPro" id="IPR017975">
    <property type="entry name" value="Tubulin_CS"/>
</dbReference>
<evidence type="ECO:0000259" key="13">
    <source>
        <dbReference type="SMART" id="SM00864"/>
    </source>
</evidence>
<reference key="2">
    <citation type="submission" date="2011-10" db="EMBL/GenBank/DDBJ databases">
        <title>The genome and transcriptome sequence of Clonorchis sinensis provide insights into the carcinogenic liver fluke.</title>
        <authorList>
            <person name="Wang X."/>
            <person name="Huang Y."/>
            <person name="Chen W."/>
            <person name="Liu H."/>
            <person name="Guo L."/>
            <person name="Chen Y."/>
            <person name="Luo F."/>
            <person name="Zhou W."/>
            <person name="Sun J."/>
            <person name="Mao Q."/>
            <person name="Liang P."/>
            <person name="Zhou C."/>
            <person name="Tian Y."/>
            <person name="Men J."/>
            <person name="Lv X."/>
            <person name="Huang L."/>
            <person name="Zhou J."/>
            <person name="Hu Y."/>
            <person name="Li R."/>
            <person name="Zhang F."/>
            <person name="Lei H."/>
            <person name="Li X."/>
            <person name="Hu X."/>
            <person name="Liang C."/>
            <person name="Xu J."/>
            <person name="Wu Z."/>
            <person name="Yu X."/>
        </authorList>
    </citation>
    <scope>NUCLEOTIDE SEQUENCE</scope>
    <source>
        <strain>Henan</strain>
    </source>
</reference>
<keyword evidence="6" id="KW-0479">Metal-binding</keyword>
<name>H2KQU6_CLOSI</name>
<dbReference type="InterPro" id="IPR023123">
    <property type="entry name" value="Tubulin_C"/>
</dbReference>
<dbReference type="Pfam" id="PF00091">
    <property type="entry name" value="Tubulin"/>
    <property type="match status" value="1"/>
</dbReference>
<dbReference type="GO" id="GO:0016787">
    <property type="term" value="F:hydrolase activity"/>
    <property type="evidence" value="ECO:0007669"/>
    <property type="project" value="UniProtKB-KW"/>
</dbReference>
<accession>H2KQU6</accession>
<evidence type="ECO:0000256" key="1">
    <source>
        <dbReference type="ARBA" id="ARBA00001946"/>
    </source>
</evidence>
<dbReference type="InterPro" id="IPR000217">
    <property type="entry name" value="Tubulin"/>
</dbReference>
<protein>
    <submittedName>
        <fullName evidence="15">Tubulin alpha</fullName>
    </submittedName>
</protein>
<feature type="domain" description="Tubulin/FtsZ GTPase" evidence="13">
    <location>
        <begin position="158"/>
        <end position="355"/>
    </location>
</feature>
<dbReference type="InterPro" id="IPR036525">
    <property type="entry name" value="Tubulin/FtsZ_GTPase_sf"/>
</dbReference>
<dbReference type="SUPFAM" id="SSF55307">
    <property type="entry name" value="Tubulin C-terminal domain-like"/>
    <property type="match status" value="1"/>
</dbReference>
<dbReference type="Gene3D" id="1.10.287.600">
    <property type="entry name" value="Helix hairpin bin"/>
    <property type="match status" value="1"/>
</dbReference>
<dbReference type="SMART" id="SM00864">
    <property type="entry name" value="Tubulin"/>
    <property type="match status" value="1"/>
</dbReference>
<dbReference type="Pfam" id="PF03953">
    <property type="entry name" value="Tubulin_C"/>
    <property type="match status" value="1"/>
</dbReference>
<dbReference type="InterPro" id="IPR037103">
    <property type="entry name" value="Tubulin/FtsZ-like_C"/>
</dbReference>
<dbReference type="FunFam" id="3.30.1330.20:FF:000001">
    <property type="entry name" value="Tubulin alpha chain"/>
    <property type="match status" value="1"/>
</dbReference>
<dbReference type="FunFam" id="1.10.287.600:FF:000005">
    <property type="entry name" value="Tubulin alpha chain"/>
    <property type="match status" value="1"/>
</dbReference>
<evidence type="ECO:0000256" key="9">
    <source>
        <dbReference type="ARBA" id="ARBA00022842"/>
    </source>
</evidence>
<dbReference type="EMBL" id="DF143057">
    <property type="protein sequence ID" value="GAA36475.2"/>
    <property type="molecule type" value="Genomic_DNA"/>
</dbReference>
<dbReference type="GO" id="GO:0046872">
    <property type="term" value="F:metal ion binding"/>
    <property type="evidence" value="ECO:0007669"/>
    <property type="project" value="UniProtKB-KW"/>
</dbReference>
<dbReference type="InterPro" id="IPR002452">
    <property type="entry name" value="Alpha_tubulin"/>
</dbReference>
<dbReference type="GO" id="GO:0005200">
    <property type="term" value="F:structural constituent of cytoskeleton"/>
    <property type="evidence" value="ECO:0007669"/>
    <property type="project" value="InterPro"/>
</dbReference>
<evidence type="ECO:0000256" key="8">
    <source>
        <dbReference type="ARBA" id="ARBA00022801"/>
    </source>
</evidence>
<keyword evidence="7" id="KW-0547">Nucleotide-binding</keyword>
<dbReference type="InterPro" id="IPR008280">
    <property type="entry name" value="Tub_FtsZ_C"/>
</dbReference>
<keyword evidence="9" id="KW-0460">Magnesium</keyword>
<dbReference type="PRINTS" id="PR01161">
    <property type="entry name" value="TUBULIN"/>
</dbReference>
<evidence type="ECO:0000259" key="14">
    <source>
        <dbReference type="SMART" id="SM00865"/>
    </source>
</evidence>
<evidence type="ECO:0000256" key="5">
    <source>
        <dbReference type="ARBA" id="ARBA00022701"/>
    </source>
</evidence>
<dbReference type="PRINTS" id="PR01162">
    <property type="entry name" value="ALPHATUBULIN"/>
</dbReference>